<dbReference type="Gene3D" id="1.10.10.10">
    <property type="entry name" value="Winged helix-like DNA-binding domain superfamily/Winged helix DNA-binding domain"/>
    <property type="match status" value="1"/>
</dbReference>
<dbReference type="AlphaFoldDB" id="A0A1I5SY57"/>
<dbReference type="OrthoDB" id="965991at2"/>
<feature type="region of interest" description="Disordered" evidence="1">
    <location>
        <begin position="283"/>
        <end position="307"/>
    </location>
</feature>
<evidence type="ECO:0000313" key="2">
    <source>
        <dbReference type="EMBL" id="SFP75734.1"/>
    </source>
</evidence>
<feature type="compositionally biased region" description="Basic and acidic residues" evidence="1">
    <location>
        <begin position="177"/>
        <end position="189"/>
    </location>
</feature>
<dbReference type="InterPro" id="IPR036388">
    <property type="entry name" value="WH-like_DNA-bd_sf"/>
</dbReference>
<name>A0A1I5SY57_9BACT</name>
<accession>A0A1I5SY57</accession>
<reference evidence="2 3" key="1">
    <citation type="submission" date="2016-10" db="EMBL/GenBank/DDBJ databases">
        <authorList>
            <person name="de Groot N.N."/>
        </authorList>
    </citation>
    <scope>NUCLEOTIDE SEQUENCE [LARGE SCALE GENOMIC DNA]</scope>
    <source>
        <strain evidence="3">E92,LMG 26720,CCM 7988</strain>
    </source>
</reference>
<evidence type="ECO:0000313" key="3">
    <source>
        <dbReference type="Proteomes" id="UP000199306"/>
    </source>
</evidence>
<proteinExistence type="predicted"/>
<evidence type="ECO:0000256" key="1">
    <source>
        <dbReference type="SAM" id="MobiDB-lite"/>
    </source>
</evidence>
<keyword evidence="3" id="KW-1185">Reference proteome</keyword>
<dbReference type="Pfam" id="PF13730">
    <property type="entry name" value="HTH_36"/>
    <property type="match status" value="1"/>
</dbReference>
<dbReference type="Proteomes" id="UP000199306">
    <property type="component" value="Unassembled WGS sequence"/>
</dbReference>
<dbReference type="RefSeq" id="WP_092016851.1">
    <property type="nucleotide sequence ID" value="NZ_FOXH01000005.1"/>
</dbReference>
<dbReference type="EMBL" id="FOXH01000005">
    <property type="protein sequence ID" value="SFP75734.1"/>
    <property type="molecule type" value="Genomic_DNA"/>
</dbReference>
<organism evidence="2 3">
    <name type="scientific">Pseudarcicella hirudinis</name>
    <dbReference type="NCBI Taxonomy" id="1079859"/>
    <lineage>
        <taxon>Bacteria</taxon>
        <taxon>Pseudomonadati</taxon>
        <taxon>Bacteroidota</taxon>
        <taxon>Cytophagia</taxon>
        <taxon>Cytophagales</taxon>
        <taxon>Flectobacillaceae</taxon>
        <taxon>Pseudarcicella</taxon>
    </lineage>
</organism>
<protein>
    <submittedName>
        <fullName evidence="2">Helix-turn-helix domain-containing protein</fullName>
    </submittedName>
</protein>
<gene>
    <name evidence="2" type="ORF">SAMN04515674_105274</name>
</gene>
<feature type="region of interest" description="Disordered" evidence="1">
    <location>
        <begin position="170"/>
        <end position="189"/>
    </location>
</feature>
<sequence>MINIDDRLLDSSNIDESELWLLLQIAKRINQRYSCFPSNGTLLSDTGFGKEKLGKVKAGLVRKGLIKVKQRKGDGNKFSTNSYTVTTQFLSIFVNLQGRSTDEEVEEIENDKNSVDCFSVDGRSDDGNSVDGKAVHRKPVCDEVLTRNNILSINQEISIKKNILSINGSNFSNSRQPDSESKFEIKERGGSEKKKVAQKKKESALLKFPDFADEKFTEVWSELITQPKWKKKTNSALQASLNQLAKFDNHFAIGLMESAISGNYQGVVFPDTIEKYLKNGSNQATTGSGNLRPNGVEPKGFKGFGKF</sequence>
<dbReference type="STRING" id="1079859.SAMN04515674_105274"/>